<gene>
    <name evidence="3" type="ORF">IM660_06730</name>
</gene>
<dbReference type="RefSeq" id="WP_193498590.1">
    <property type="nucleotide sequence ID" value="NZ_CP063169.1"/>
</dbReference>
<dbReference type="Gene3D" id="3.30.530.20">
    <property type="match status" value="1"/>
</dbReference>
<protein>
    <submittedName>
        <fullName evidence="3">SRPBCC family protein</fullName>
    </submittedName>
</protein>
<dbReference type="Pfam" id="PF08327">
    <property type="entry name" value="AHSA1"/>
    <property type="match status" value="1"/>
</dbReference>
<organism evidence="3 4">
    <name type="scientific">Ruania alkalisoli</name>
    <dbReference type="NCBI Taxonomy" id="2779775"/>
    <lineage>
        <taxon>Bacteria</taxon>
        <taxon>Bacillati</taxon>
        <taxon>Actinomycetota</taxon>
        <taxon>Actinomycetes</taxon>
        <taxon>Micrococcales</taxon>
        <taxon>Ruaniaceae</taxon>
        <taxon>Ruania</taxon>
    </lineage>
</organism>
<dbReference type="InterPro" id="IPR023393">
    <property type="entry name" value="START-like_dom_sf"/>
</dbReference>
<evidence type="ECO:0000259" key="2">
    <source>
        <dbReference type="Pfam" id="PF08327"/>
    </source>
</evidence>
<sequence length="178" mass="19814">MSDTHLGTVTREGEGVVLRYERELRHPPEKVWRAITESEHLRHWFPADIIGERVAGGPLTITFWPEAIEQAGSEIEAAGLDLNDASLPGELLTWDPPRTFEFTWDTERLRFELEAADGGTHLTVTVHAVDPAPRGFQSTATGYHLCLDALVAHVHDEQVDLFSSERTATLETSYAAVL</sequence>
<feature type="domain" description="Activator of Hsp90 ATPase homologue 1/2-like C-terminal" evidence="2">
    <location>
        <begin position="26"/>
        <end position="154"/>
    </location>
</feature>
<evidence type="ECO:0000256" key="1">
    <source>
        <dbReference type="ARBA" id="ARBA00006817"/>
    </source>
</evidence>
<keyword evidence="4" id="KW-1185">Reference proteome</keyword>
<accession>A0A7M1SYW5</accession>
<dbReference type="Proteomes" id="UP000593758">
    <property type="component" value="Chromosome"/>
</dbReference>
<dbReference type="SUPFAM" id="SSF55961">
    <property type="entry name" value="Bet v1-like"/>
    <property type="match status" value="1"/>
</dbReference>
<dbReference type="EMBL" id="CP063169">
    <property type="protein sequence ID" value="QOR71942.1"/>
    <property type="molecule type" value="Genomic_DNA"/>
</dbReference>
<name>A0A7M1SYW5_9MICO</name>
<dbReference type="AlphaFoldDB" id="A0A7M1SYW5"/>
<comment type="similarity">
    <text evidence="1">Belongs to the AHA1 family.</text>
</comment>
<evidence type="ECO:0000313" key="4">
    <source>
        <dbReference type="Proteomes" id="UP000593758"/>
    </source>
</evidence>
<dbReference type="InterPro" id="IPR013538">
    <property type="entry name" value="ASHA1/2-like_C"/>
</dbReference>
<proteinExistence type="inferred from homology"/>
<reference evidence="3 4" key="1">
    <citation type="submission" date="2020-10" db="EMBL/GenBank/DDBJ databases">
        <title>Haloactinobacterium sp. RN3S43, a bacterium isolated from saline soil.</title>
        <authorList>
            <person name="Sun J.-Q."/>
        </authorList>
    </citation>
    <scope>NUCLEOTIDE SEQUENCE [LARGE SCALE GENOMIC DNA]</scope>
    <source>
        <strain evidence="3 4">RN3S43</strain>
    </source>
</reference>
<dbReference type="KEGG" id="halt:IM660_06730"/>
<dbReference type="CDD" id="cd08899">
    <property type="entry name" value="SRPBCC_CalC_Aha1-like_6"/>
    <property type="match status" value="1"/>
</dbReference>
<evidence type="ECO:0000313" key="3">
    <source>
        <dbReference type="EMBL" id="QOR71942.1"/>
    </source>
</evidence>